<keyword evidence="2" id="KW-1133">Transmembrane helix</keyword>
<dbReference type="WBParaSite" id="PSAMB.scaffold4411size14734.g24235.t1">
    <property type="protein sequence ID" value="PSAMB.scaffold4411size14734.g24235.t1"/>
    <property type="gene ID" value="PSAMB.scaffold4411size14734.g24235"/>
</dbReference>
<keyword evidence="2" id="KW-0472">Membrane</keyword>
<feature type="compositionally biased region" description="Gly residues" evidence="1">
    <location>
        <begin position="25"/>
        <end position="50"/>
    </location>
</feature>
<evidence type="ECO:0000313" key="4">
    <source>
        <dbReference type="Proteomes" id="UP000887566"/>
    </source>
</evidence>
<evidence type="ECO:0000256" key="2">
    <source>
        <dbReference type="SAM" id="Phobius"/>
    </source>
</evidence>
<feature type="chain" id="PRO_5037295453" evidence="3">
    <location>
        <begin position="24"/>
        <end position="295"/>
    </location>
</feature>
<feature type="signal peptide" evidence="3">
    <location>
        <begin position="1"/>
        <end position="23"/>
    </location>
</feature>
<dbReference type="Proteomes" id="UP000887566">
    <property type="component" value="Unplaced"/>
</dbReference>
<keyword evidence="3" id="KW-0732">Signal</keyword>
<sequence length="295" mass="31469">MNATYNVVLLLLLLISSTVEVSARGGRGGGGRGGSLGGSRVGNGNGGHSGGTKSRSRLPSSLSSITAGGGATGGFLGGMRLWSFKTTSSIAQRPSSRFQAYITGAVVGNLISRPSRTFYYSNDPYYIEPSDNVCKAVVAPHEIRNFNQSLQGDTNMVPVYFLCDGKCCELDCCELNTGFVLFIIGCGFFTVGGVCLCCYCDNMKQPSAQDKEWFKGRSGELATLPGMARNSIVASRFANRQSICSTIFLPNPDLPLTSPSAAQRLSLGHKELSDAMKSKPKLKTTVEELEESYMT</sequence>
<keyword evidence="4" id="KW-1185">Reference proteome</keyword>
<feature type="region of interest" description="Disordered" evidence="1">
    <location>
        <begin position="22"/>
        <end position="63"/>
    </location>
</feature>
<reference evidence="5" key="1">
    <citation type="submission" date="2022-11" db="UniProtKB">
        <authorList>
            <consortium name="WormBaseParasite"/>
        </authorList>
    </citation>
    <scope>IDENTIFICATION</scope>
</reference>
<protein>
    <submittedName>
        <fullName evidence="5">CX domain-containing protein</fullName>
    </submittedName>
</protein>
<accession>A0A914WKN2</accession>
<dbReference type="AlphaFoldDB" id="A0A914WKN2"/>
<organism evidence="4 5">
    <name type="scientific">Plectus sambesii</name>
    <dbReference type="NCBI Taxonomy" id="2011161"/>
    <lineage>
        <taxon>Eukaryota</taxon>
        <taxon>Metazoa</taxon>
        <taxon>Ecdysozoa</taxon>
        <taxon>Nematoda</taxon>
        <taxon>Chromadorea</taxon>
        <taxon>Plectida</taxon>
        <taxon>Plectina</taxon>
        <taxon>Plectoidea</taxon>
        <taxon>Plectidae</taxon>
        <taxon>Plectus</taxon>
    </lineage>
</organism>
<evidence type="ECO:0000256" key="3">
    <source>
        <dbReference type="SAM" id="SignalP"/>
    </source>
</evidence>
<evidence type="ECO:0000256" key="1">
    <source>
        <dbReference type="SAM" id="MobiDB-lite"/>
    </source>
</evidence>
<feature type="transmembrane region" description="Helical" evidence="2">
    <location>
        <begin position="178"/>
        <end position="199"/>
    </location>
</feature>
<proteinExistence type="predicted"/>
<evidence type="ECO:0000313" key="5">
    <source>
        <dbReference type="WBParaSite" id="PSAMB.scaffold4411size14734.g24235.t1"/>
    </source>
</evidence>
<name>A0A914WKN2_9BILA</name>
<keyword evidence="2" id="KW-0812">Transmembrane</keyword>